<accession>A0A3P1UXQ5</accession>
<keyword evidence="1" id="KW-0812">Transmembrane</keyword>
<dbReference type="EMBL" id="RQZC01000022">
    <property type="protein sequence ID" value="RRD26096.1"/>
    <property type="molecule type" value="Genomic_DNA"/>
</dbReference>
<feature type="transmembrane region" description="Helical" evidence="1">
    <location>
        <begin position="12"/>
        <end position="33"/>
    </location>
</feature>
<sequence length="271" mass="28943">MLTALLAQEARCLARTHLTILGVCLLVGAGLIGVGLLDVPVLSPFAMLLAIGAFMVPAYAVFIHCLVEYWQSMYGQRGYLTMVIPVRGRLVYAAKVAYGVLASAVAAVVSLAGVAVAFLVNAHIQGVGLSQAWEPLRQAVETLGVWRGLLLALTALLMCLAWMVMDTALMSIGAQGRWNHLGLGAPVIGFIILYGVSQVVVLVSMMLVPLSIDLTTGEIGTELMLGPFLESVRTDTDPQIMGLGFLPATWILAAVMGWWAVRAIEEHTSLR</sequence>
<reference evidence="2 3" key="1">
    <citation type="submission" date="2018-11" db="EMBL/GenBank/DDBJ databases">
        <title>Genomes From Bacteria Associated with the Canine Oral Cavity: a Test Case for Automated Genome-Based Taxonomic Assignment.</title>
        <authorList>
            <person name="Coil D.A."/>
            <person name="Jospin G."/>
            <person name="Darling A.E."/>
            <person name="Wallis C."/>
            <person name="Davis I.J."/>
            <person name="Harris S."/>
            <person name="Eisen J.A."/>
            <person name="Holcombe L.J."/>
            <person name="O'Flynn C."/>
        </authorList>
    </citation>
    <scope>NUCLEOTIDE SEQUENCE [LARGE SCALE GENOMIC DNA]</scope>
    <source>
        <strain evidence="2 3">OH5050</strain>
    </source>
</reference>
<dbReference type="AlphaFoldDB" id="A0A3P1UXQ5"/>
<feature type="transmembrane region" description="Helical" evidence="1">
    <location>
        <begin position="144"/>
        <end position="164"/>
    </location>
</feature>
<comment type="caution">
    <text evidence="2">The sequence shown here is derived from an EMBL/GenBank/DDBJ whole genome shotgun (WGS) entry which is preliminary data.</text>
</comment>
<name>A0A3P1UXQ5_9ACTO</name>
<feature type="transmembrane region" description="Helical" evidence="1">
    <location>
        <begin position="185"/>
        <end position="208"/>
    </location>
</feature>
<evidence type="ECO:0000256" key="1">
    <source>
        <dbReference type="SAM" id="Phobius"/>
    </source>
</evidence>
<keyword evidence="3" id="KW-1185">Reference proteome</keyword>
<feature type="transmembrane region" description="Helical" evidence="1">
    <location>
        <begin position="96"/>
        <end position="124"/>
    </location>
</feature>
<keyword evidence="1" id="KW-1133">Transmembrane helix</keyword>
<dbReference type="Proteomes" id="UP000271272">
    <property type="component" value="Unassembled WGS sequence"/>
</dbReference>
<evidence type="ECO:0000313" key="2">
    <source>
        <dbReference type="EMBL" id="RRD26096.1"/>
    </source>
</evidence>
<protein>
    <submittedName>
        <fullName evidence="2">Uncharacterized protein</fullName>
    </submittedName>
</protein>
<feature type="transmembrane region" description="Helical" evidence="1">
    <location>
        <begin position="45"/>
        <end position="67"/>
    </location>
</feature>
<keyword evidence="1" id="KW-0472">Membrane</keyword>
<dbReference type="OrthoDB" id="4399269at2"/>
<feature type="transmembrane region" description="Helical" evidence="1">
    <location>
        <begin position="240"/>
        <end position="261"/>
    </location>
</feature>
<proteinExistence type="predicted"/>
<gene>
    <name evidence="2" type="ORF">EII10_10355</name>
</gene>
<dbReference type="RefSeq" id="WP_124934428.1">
    <property type="nucleotide sequence ID" value="NZ_JAGFOU010000014.1"/>
</dbReference>
<organism evidence="2 3">
    <name type="scientific">Actinomyces bowdenii</name>
    <dbReference type="NCBI Taxonomy" id="131109"/>
    <lineage>
        <taxon>Bacteria</taxon>
        <taxon>Bacillati</taxon>
        <taxon>Actinomycetota</taxon>
        <taxon>Actinomycetes</taxon>
        <taxon>Actinomycetales</taxon>
        <taxon>Actinomycetaceae</taxon>
        <taxon>Actinomyces</taxon>
    </lineage>
</organism>
<evidence type="ECO:0000313" key="3">
    <source>
        <dbReference type="Proteomes" id="UP000271272"/>
    </source>
</evidence>